<sequence>MNQARDRIAKSYTTNAFDLSPTSESSLNMLDKVDSALKFSEDNNSLSGVFCTSDAPLANLHDICSGCSMETGENGYESTSAEAICEHCRKPVFHDRTRNIGCQCSNIGTLHVVSRETPPVVLTRASTADDTASSSSQHTVIPARPPPKPSEVAASYHTAETARVQPEHVPGPGPSTSVRTADMAGSTDEELEDSYQSDPMVATVLDIAVIRALLITHWQEQGIYWAMRYLLNRLEQIQNHVAVRGIRNRSNSLPSGSRKPSTAILLSYSNTTWENFQLKCDDDDRSKLHVAFNDSRRRKSSDHACMPFRDHHSRRASLNTLTKRDRNRSDPSLNNSCEILSIREDSASVSNASSKGSERVNEKIAAKFYPEALGSSSYIEKNGQLSLTVVVQTVNQVMERNVSNYATNDSSNRNVLCYRIYLSLGCPHGCNEGVKSQQGDFLRVKAKTLLAQLEKLQPERFRVILTNYVEENNPQQVLDLIHSITAFCRSEFPHETRRQSESKTPSYRNRFNEREKGIEGRIINATLRDLSTKLARIQDQLIEPENMSLLGDVRMLINFIQDQHGNPFRRVGLSALMDAVDKSPKFESSDTTRKDESGKSSPGGLAPPVRGDQASLRRGLFRKREKSSHDSALKSGQDEGSDADSSPSTPRTASSIDDSLPPLVSAAMIKKKNAPKLHFAFNLLKSNKSENMDEECSDSETADELSGIFEGVRRFAFLLETTRPGTFPDPPLIAALLHLRTAGRYFYQWAVQIGEQLSRLIEVNECKEKAVIKMEDSMEDFFDDAIVNNSSSDNCPPALQLIAMLLLHEITSFLRETFRTIPRAKNNKAAPSTGWEKLLSHRRWSILSNTFNAQQTGSVGSVADVNSSMHLSERERRISLSTAEEDSPRGSKDAIDEVVDKKATIIDIQEAAEIYHASDPSAAQLSGFT</sequence>
<keyword evidence="4" id="KW-1185">Reference proteome</keyword>
<feature type="compositionally biased region" description="Basic and acidic residues" evidence="1">
    <location>
        <begin position="582"/>
        <end position="598"/>
    </location>
</feature>
<dbReference type="Proteomes" id="UP001331761">
    <property type="component" value="Unassembled WGS sequence"/>
</dbReference>
<gene>
    <name evidence="3" type="ORF">GCK32_008327</name>
</gene>
<dbReference type="GO" id="GO:0034703">
    <property type="term" value="C:cation channel complex"/>
    <property type="evidence" value="ECO:0007669"/>
    <property type="project" value="TreeGrafter"/>
</dbReference>
<feature type="compositionally biased region" description="Polar residues" evidence="1">
    <location>
        <begin position="643"/>
        <end position="657"/>
    </location>
</feature>
<evidence type="ECO:0000256" key="1">
    <source>
        <dbReference type="SAM" id="MobiDB-lite"/>
    </source>
</evidence>
<feature type="compositionally biased region" description="Low complexity" evidence="1">
    <location>
        <begin position="125"/>
        <end position="136"/>
    </location>
</feature>
<feature type="domain" description="Protein UNC80 central region" evidence="2">
    <location>
        <begin position="740"/>
        <end position="893"/>
    </location>
</feature>
<dbReference type="AlphaFoldDB" id="A0AAN8IL51"/>
<dbReference type="PANTHER" id="PTHR31781:SF1">
    <property type="entry name" value="PROTEIN UNC-80 HOMOLOG"/>
    <property type="match status" value="1"/>
</dbReference>
<evidence type="ECO:0000313" key="4">
    <source>
        <dbReference type="Proteomes" id="UP001331761"/>
    </source>
</evidence>
<dbReference type="GO" id="GO:0055080">
    <property type="term" value="P:monoatomic cation homeostasis"/>
    <property type="evidence" value="ECO:0007669"/>
    <property type="project" value="TreeGrafter"/>
</dbReference>
<reference evidence="3 4" key="1">
    <citation type="submission" date="2019-10" db="EMBL/GenBank/DDBJ databases">
        <title>Assembly and Annotation for the nematode Trichostrongylus colubriformis.</title>
        <authorList>
            <person name="Martin J."/>
        </authorList>
    </citation>
    <scope>NUCLEOTIDE SEQUENCE [LARGE SCALE GENOMIC DNA]</scope>
    <source>
        <strain evidence="3">G859</strain>
        <tissue evidence="3">Whole worm</tissue>
    </source>
</reference>
<dbReference type="GO" id="GO:0005261">
    <property type="term" value="F:monoatomic cation channel activity"/>
    <property type="evidence" value="ECO:0007669"/>
    <property type="project" value="TreeGrafter"/>
</dbReference>
<feature type="region of interest" description="Disordered" evidence="1">
    <location>
        <begin position="125"/>
        <end position="195"/>
    </location>
</feature>
<evidence type="ECO:0000259" key="2">
    <source>
        <dbReference type="Pfam" id="PF19424"/>
    </source>
</evidence>
<protein>
    <submittedName>
        <fullName evidence="3">UNC80 domain-containing protein</fullName>
    </submittedName>
</protein>
<accession>A0AAN8IL51</accession>
<evidence type="ECO:0000313" key="3">
    <source>
        <dbReference type="EMBL" id="KAK5973352.1"/>
    </source>
</evidence>
<dbReference type="GO" id="GO:0030424">
    <property type="term" value="C:axon"/>
    <property type="evidence" value="ECO:0007669"/>
    <property type="project" value="TreeGrafter"/>
</dbReference>
<comment type="caution">
    <text evidence="3">The sequence shown here is derived from an EMBL/GenBank/DDBJ whole genome shotgun (WGS) entry which is preliminary data.</text>
</comment>
<proteinExistence type="predicted"/>
<dbReference type="InterPro" id="IPR045852">
    <property type="entry name" value="UNC80_central"/>
</dbReference>
<organism evidence="3 4">
    <name type="scientific">Trichostrongylus colubriformis</name>
    <name type="common">Black scour worm</name>
    <dbReference type="NCBI Taxonomy" id="6319"/>
    <lineage>
        <taxon>Eukaryota</taxon>
        <taxon>Metazoa</taxon>
        <taxon>Ecdysozoa</taxon>
        <taxon>Nematoda</taxon>
        <taxon>Chromadorea</taxon>
        <taxon>Rhabditida</taxon>
        <taxon>Rhabditina</taxon>
        <taxon>Rhabditomorpha</taxon>
        <taxon>Strongyloidea</taxon>
        <taxon>Trichostrongylidae</taxon>
        <taxon>Trichostrongylus</taxon>
    </lineage>
</organism>
<dbReference type="EMBL" id="WIXE01015603">
    <property type="protein sequence ID" value="KAK5973352.1"/>
    <property type="molecule type" value="Genomic_DNA"/>
</dbReference>
<feature type="region of interest" description="Disordered" evidence="1">
    <location>
        <begin position="582"/>
        <end position="659"/>
    </location>
</feature>
<dbReference type="PANTHER" id="PTHR31781">
    <property type="entry name" value="UNC80"/>
    <property type="match status" value="1"/>
</dbReference>
<feature type="region of interest" description="Disordered" evidence="1">
    <location>
        <begin position="873"/>
        <end position="894"/>
    </location>
</feature>
<dbReference type="Pfam" id="PF19424">
    <property type="entry name" value="UNC80"/>
    <property type="match status" value="1"/>
</dbReference>
<feature type="region of interest" description="Disordered" evidence="1">
    <location>
        <begin position="315"/>
        <end position="334"/>
    </location>
</feature>
<name>A0AAN8IL51_TRICO</name>